<keyword evidence="10" id="KW-1185">Reference proteome</keyword>
<dbReference type="PROSITE" id="PS01096">
    <property type="entry name" value="PPIC_PPIASE_1"/>
    <property type="match status" value="1"/>
</dbReference>
<feature type="chain" id="PRO_5016954973" evidence="7">
    <location>
        <begin position="23"/>
        <end position="433"/>
    </location>
</feature>
<organism evidence="9 10">
    <name type="scientific">Cardiobacterium valvarum</name>
    <dbReference type="NCBI Taxonomy" id="194702"/>
    <lineage>
        <taxon>Bacteria</taxon>
        <taxon>Pseudomonadati</taxon>
        <taxon>Pseudomonadota</taxon>
        <taxon>Gammaproteobacteria</taxon>
        <taxon>Cardiobacteriales</taxon>
        <taxon>Cardiobacteriaceae</taxon>
        <taxon>Cardiobacterium</taxon>
    </lineage>
</organism>
<evidence type="ECO:0000256" key="5">
    <source>
        <dbReference type="ARBA" id="ARBA00023235"/>
    </source>
</evidence>
<dbReference type="EC" id="5.2.1.8" evidence="9"/>
<evidence type="ECO:0000259" key="8">
    <source>
        <dbReference type="PROSITE" id="PS50198"/>
    </source>
</evidence>
<evidence type="ECO:0000256" key="7">
    <source>
        <dbReference type="SAM" id="SignalP"/>
    </source>
</evidence>
<dbReference type="InterPro" id="IPR015391">
    <property type="entry name" value="SurA_N"/>
</dbReference>
<dbReference type="GO" id="GO:0003755">
    <property type="term" value="F:peptidyl-prolyl cis-trans isomerase activity"/>
    <property type="evidence" value="ECO:0007669"/>
    <property type="project" value="UniProtKB-KW"/>
</dbReference>
<evidence type="ECO:0000256" key="6">
    <source>
        <dbReference type="PROSITE-ProRule" id="PRU00278"/>
    </source>
</evidence>
<dbReference type="Gene3D" id="1.10.4030.10">
    <property type="entry name" value="Porin chaperone SurA, peptide-binding domain"/>
    <property type="match status" value="1"/>
</dbReference>
<evidence type="ECO:0000313" key="9">
    <source>
        <dbReference type="EMBL" id="SUX20287.1"/>
    </source>
</evidence>
<dbReference type="InterPro" id="IPR000297">
    <property type="entry name" value="PPIase_PpiC"/>
</dbReference>
<dbReference type="Pfam" id="PF09312">
    <property type="entry name" value="SurA_N"/>
    <property type="match status" value="1"/>
</dbReference>
<feature type="domain" description="PpiC" evidence="8">
    <location>
        <begin position="181"/>
        <end position="280"/>
    </location>
</feature>
<dbReference type="InterPro" id="IPR027304">
    <property type="entry name" value="Trigger_fact/SurA_dom_sf"/>
</dbReference>
<dbReference type="Gene3D" id="3.10.50.40">
    <property type="match status" value="2"/>
</dbReference>
<evidence type="ECO:0000256" key="4">
    <source>
        <dbReference type="ARBA" id="ARBA00023186"/>
    </source>
</evidence>
<dbReference type="InterPro" id="IPR050280">
    <property type="entry name" value="OMP_Chaperone_SurA"/>
</dbReference>
<dbReference type="InterPro" id="IPR023058">
    <property type="entry name" value="PPIase_PpiC_CS"/>
</dbReference>
<name>A0A381E2N7_9GAMM</name>
<evidence type="ECO:0000256" key="2">
    <source>
        <dbReference type="ARBA" id="ARBA00022764"/>
    </source>
</evidence>
<dbReference type="PANTHER" id="PTHR47637">
    <property type="entry name" value="CHAPERONE SURA"/>
    <property type="match status" value="1"/>
</dbReference>
<dbReference type="SUPFAM" id="SSF109998">
    <property type="entry name" value="Triger factor/SurA peptide-binding domain-like"/>
    <property type="match status" value="1"/>
</dbReference>
<dbReference type="SUPFAM" id="SSF54534">
    <property type="entry name" value="FKBP-like"/>
    <property type="match status" value="2"/>
</dbReference>
<accession>A0A381E2N7</accession>
<dbReference type="Pfam" id="PF00639">
    <property type="entry name" value="Rotamase"/>
    <property type="match status" value="2"/>
</dbReference>
<keyword evidence="4" id="KW-0143">Chaperone</keyword>
<sequence length="433" mass="47540">MKPTHTLTLAFALAAITLSSSAQNLTFGPATTPQSQPIDEIGLVVNDEAITRRQLAQEIEAERRSVPKGLNLPDAELRQQLLERVIMNHILSQIEKRVGLNISDDEVNAAIAQIANRNRLSEKALYAQAQKDTGLDREAFREQIRRTLAQDQMKEGMVGADITISDQQVDDYLAKLAREQGSTMHVQDLLIPLPAGDAKTRAAAVDEKIREVARALQESGQNLGQAGARVSGARFNDLGNLNLATIPPRFARALAKLGAGDIVESPVVDDDGMHFLKVVAKHNAGENYTLNEADVSHILLRTNDGRDDATQKNRIDAIYRELQGGADFASLARRYSEDGQSAAKGGDLGWVSGESLGGELAQAITSLPDGGISKPIRTPYGYHILLVRSHRQSNKSEDMMRQQIKQGLYSKAIEEAWQQRLQALRREAYVDIR</sequence>
<dbReference type="AlphaFoldDB" id="A0A381E2N7"/>
<gene>
    <name evidence="9" type="primary">surA</name>
    <name evidence="9" type="ORF">NCTC13294_00709</name>
</gene>
<feature type="signal peptide" evidence="7">
    <location>
        <begin position="1"/>
        <end position="22"/>
    </location>
</feature>
<keyword evidence="2" id="KW-0574">Periplasm</keyword>
<dbReference type="InterPro" id="IPR046357">
    <property type="entry name" value="PPIase_dom_sf"/>
</dbReference>
<feature type="domain" description="PpiC" evidence="8">
    <location>
        <begin position="290"/>
        <end position="389"/>
    </location>
</feature>
<keyword evidence="3 6" id="KW-0697">Rotamase</keyword>
<keyword evidence="5 6" id="KW-0413">Isomerase</keyword>
<reference evidence="9 10" key="1">
    <citation type="submission" date="2018-06" db="EMBL/GenBank/DDBJ databases">
        <authorList>
            <consortium name="Pathogen Informatics"/>
            <person name="Doyle S."/>
        </authorList>
    </citation>
    <scope>NUCLEOTIDE SEQUENCE [LARGE SCALE GENOMIC DNA]</scope>
    <source>
        <strain evidence="9 10">NCTC13294</strain>
    </source>
</reference>
<protein>
    <submittedName>
        <fullName evidence="9">Peptidyl-prolyl cis-trans isomerase surA</fullName>
        <ecNumber evidence="9">5.2.1.8</ecNumber>
    </submittedName>
</protein>
<dbReference type="PANTHER" id="PTHR47637:SF1">
    <property type="entry name" value="CHAPERONE SURA"/>
    <property type="match status" value="1"/>
</dbReference>
<dbReference type="RefSeq" id="WP_245951015.1">
    <property type="nucleotide sequence ID" value="NZ_JBHLZC010000001.1"/>
</dbReference>
<dbReference type="Proteomes" id="UP000254572">
    <property type="component" value="Unassembled WGS sequence"/>
</dbReference>
<evidence type="ECO:0000313" key="10">
    <source>
        <dbReference type="Proteomes" id="UP000254572"/>
    </source>
</evidence>
<evidence type="ECO:0000256" key="3">
    <source>
        <dbReference type="ARBA" id="ARBA00023110"/>
    </source>
</evidence>
<dbReference type="PROSITE" id="PS50198">
    <property type="entry name" value="PPIC_PPIASE_2"/>
    <property type="match status" value="2"/>
</dbReference>
<keyword evidence="1 7" id="KW-0732">Signal</keyword>
<proteinExistence type="predicted"/>
<evidence type="ECO:0000256" key="1">
    <source>
        <dbReference type="ARBA" id="ARBA00022729"/>
    </source>
</evidence>
<dbReference type="EMBL" id="UFUW01000001">
    <property type="protein sequence ID" value="SUX20287.1"/>
    <property type="molecule type" value="Genomic_DNA"/>
</dbReference>